<comment type="caution">
    <text evidence="1">The sequence shown here is derived from an EMBL/GenBank/DDBJ whole genome shotgun (WGS) entry which is preliminary data.</text>
</comment>
<protein>
    <submittedName>
        <fullName evidence="1">Uncharacterized protein</fullName>
    </submittedName>
</protein>
<proteinExistence type="predicted"/>
<dbReference type="Proteomes" id="UP001302126">
    <property type="component" value="Unassembled WGS sequence"/>
</dbReference>
<feature type="non-terminal residue" evidence="1">
    <location>
        <position position="149"/>
    </location>
</feature>
<keyword evidence="2" id="KW-1185">Reference proteome</keyword>
<dbReference type="EMBL" id="MU864533">
    <property type="protein sequence ID" value="KAK4183649.1"/>
    <property type="molecule type" value="Genomic_DNA"/>
</dbReference>
<reference evidence="1" key="1">
    <citation type="journal article" date="2023" name="Mol. Phylogenet. Evol.">
        <title>Genome-scale phylogeny and comparative genomics of the fungal order Sordariales.</title>
        <authorList>
            <person name="Hensen N."/>
            <person name="Bonometti L."/>
            <person name="Westerberg I."/>
            <person name="Brannstrom I.O."/>
            <person name="Guillou S."/>
            <person name="Cros-Aarteil S."/>
            <person name="Calhoun S."/>
            <person name="Haridas S."/>
            <person name="Kuo A."/>
            <person name="Mondo S."/>
            <person name="Pangilinan J."/>
            <person name="Riley R."/>
            <person name="LaButti K."/>
            <person name="Andreopoulos B."/>
            <person name="Lipzen A."/>
            <person name="Chen C."/>
            <person name="Yan M."/>
            <person name="Daum C."/>
            <person name="Ng V."/>
            <person name="Clum A."/>
            <person name="Steindorff A."/>
            <person name="Ohm R.A."/>
            <person name="Martin F."/>
            <person name="Silar P."/>
            <person name="Natvig D.O."/>
            <person name="Lalanne C."/>
            <person name="Gautier V."/>
            <person name="Ament-Velasquez S.L."/>
            <person name="Kruys A."/>
            <person name="Hutchinson M.I."/>
            <person name="Powell A.J."/>
            <person name="Barry K."/>
            <person name="Miller A.N."/>
            <person name="Grigoriev I.V."/>
            <person name="Debuchy R."/>
            <person name="Gladieux P."/>
            <person name="Hiltunen Thoren M."/>
            <person name="Johannesson H."/>
        </authorList>
    </citation>
    <scope>NUCLEOTIDE SEQUENCE</scope>
    <source>
        <strain evidence="1">PSN309</strain>
    </source>
</reference>
<evidence type="ECO:0000313" key="1">
    <source>
        <dbReference type="EMBL" id="KAK4183649.1"/>
    </source>
</evidence>
<name>A0AAN6WKC6_9PEZI</name>
<reference evidence="1" key="2">
    <citation type="submission" date="2023-05" db="EMBL/GenBank/DDBJ databases">
        <authorList>
            <consortium name="Lawrence Berkeley National Laboratory"/>
            <person name="Steindorff A."/>
            <person name="Hensen N."/>
            <person name="Bonometti L."/>
            <person name="Westerberg I."/>
            <person name="Brannstrom I.O."/>
            <person name="Guillou S."/>
            <person name="Cros-Aarteil S."/>
            <person name="Calhoun S."/>
            <person name="Haridas S."/>
            <person name="Kuo A."/>
            <person name="Mondo S."/>
            <person name="Pangilinan J."/>
            <person name="Riley R."/>
            <person name="Labutti K."/>
            <person name="Andreopoulos B."/>
            <person name="Lipzen A."/>
            <person name="Chen C."/>
            <person name="Yanf M."/>
            <person name="Daum C."/>
            <person name="Ng V."/>
            <person name="Clum A."/>
            <person name="Ohm R."/>
            <person name="Martin F."/>
            <person name="Silar P."/>
            <person name="Natvig D."/>
            <person name="Lalanne C."/>
            <person name="Gautier V."/>
            <person name="Ament-Velasquez S.L."/>
            <person name="Kruys A."/>
            <person name="Hutchinson M.I."/>
            <person name="Powell A.J."/>
            <person name="Barry K."/>
            <person name="Miller A.N."/>
            <person name="Grigoriev I.V."/>
            <person name="Debuchy R."/>
            <person name="Gladieux P."/>
            <person name="Thoren M.H."/>
            <person name="Johannesson H."/>
        </authorList>
    </citation>
    <scope>NUCLEOTIDE SEQUENCE</scope>
    <source>
        <strain evidence="1">PSN309</strain>
    </source>
</reference>
<sequence>RPCGFKIAPCPTGYVCQNLDPGCKRGENCQGVCLRQSGFTATVLATATATRKIITTTTKKPPTPTFQSCGGFRVNPYTCPKGQICVDNPYVEGCGMACDKPGICVDAAAAQFCGGFAGFQCRDGKLCIDDPRDDCDPWNGGADCGGICV</sequence>
<gene>
    <name evidence="1" type="ORF">QBC35DRAFT_345590</name>
</gene>
<organism evidence="1 2">
    <name type="scientific">Podospora australis</name>
    <dbReference type="NCBI Taxonomy" id="1536484"/>
    <lineage>
        <taxon>Eukaryota</taxon>
        <taxon>Fungi</taxon>
        <taxon>Dikarya</taxon>
        <taxon>Ascomycota</taxon>
        <taxon>Pezizomycotina</taxon>
        <taxon>Sordariomycetes</taxon>
        <taxon>Sordariomycetidae</taxon>
        <taxon>Sordariales</taxon>
        <taxon>Podosporaceae</taxon>
        <taxon>Podospora</taxon>
    </lineage>
</organism>
<evidence type="ECO:0000313" key="2">
    <source>
        <dbReference type="Proteomes" id="UP001302126"/>
    </source>
</evidence>
<feature type="non-terminal residue" evidence="1">
    <location>
        <position position="1"/>
    </location>
</feature>
<dbReference type="AlphaFoldDB" id="A0AAN6WKC6"/>
<accession>A0AAN6WKC6</accession>